<name>A0A645A0F5_9ZZZZ</name>
<accession>A0A645A0F5</accession>
<gene>
    <name evidence="2" type="ORF">SDC9_92402</name>
</gene>
<reference evidence="2" key="1">
    <citation type="submission" date="2019-08" db="EMBL/GenBank/DDBJ databases">
        <authorList>
            <person name="Kucharzyk K."/>
            <person name="Murdoch R.W."/>
            <person name="Higgins S."/>
            <person name="Loffler F."/>
        </authorList>
    </citation>
    <scope>NUCLEOTIDE SEQUENCE</scope>
</reference>
<feature type="region of interest" description="Disordered" evidence="1">
    <location>
        <begin position="535"/>
        <end position="562"/>
    </location>
</feature>
<feature type="region of interest" description="Disordered" evidence="1">
    <location>
        <begin position="326"/>
        <end position="348"/>
    </location>
</feature>
<evidence type="ECO:0000256" key="1">
    <source>
        <dbReference type="SAM" id="MobiDB-lite"/>
    </source>
</evidence>
<dbReference type="AlphaFoldDB" id="A0A645A0F5"/>
<protein>
    <submittedName>
        <fullName evidence="2">Uncharacterized protein</fullName>
    </submittedName>
</protein>
<comment type="caution">
    <text evidence="2">The sequence shown here is derived from an EMBL/GenBank/DDBJ whole genome shotgun (WGS) entry which is preliminary data.</text>
</comment>
<evidence type="ECO:0000313" key="2">
    <source>
        <dbReference type="EMBL" id="MPM45711.1"/>
    </source>
</evidence>
<organism evidence="2">
    <name type="scientific">bioreactor metagenome</name>
    <dbReference type="NCBI Taxonomy" id="1076179"/>
    <lineage>
        <taxon>unclassified sequences</taxon>
        <taxon>metagenomes</taxon>
        <taxon>ecological metagenomes</taxon>
    </lineage>
</organism>
<proteinExistence type="predicted"/>
<sequence>MEPEIAPVVAEIGLALGNLVGMMRKGVVDAAAMDIQILAQMLHGDSGALDVPAGIAHAPGRVPFQRLILKFGLGEPEDKIVFVPLVDILLHALPDAHRQIVRVVVIEHVVPLQLGGVEIHIAARRIRVPGIHQSGDDLDILVDAVGGGLHHVGPLDVQLTAVVKKRVGIILGDLQNGLVLPLGTLEHLVFTGVRVAGQMAHIGDIHDTLDVVPGVPQILFQHVLHDIAAQVSDVGKVIDCGAAGVHFHDVGVIGFEFFFFVGGGVVKIHGSGRPFFYGFQLLFQRVHPLEQGQQLLLNRVLHIIDLVHVVGKTGLYLPPADPHHLSRDAHGGGVGRDLAEHHGPRRNTGVVSYGEGSQDLRAGTHHHVVSQGRVALSLVFSGTAQRHALVQQAVVSDLGGLTDDNAHAVIDDKALADARAGVNLDAGPKTTPLGHAPGQKLHVVLIEKVGNAVIYQRVNAGVEQKNLQFVAGRGVAALVGIQQFRQTVHIQKLLIIQNVAGKSIPGHRKAKVCIQSSSEIKKRLSYLDRYKRRQRRGSTLANTHAGPTAGRPDNGGSAGGHYAPRSRMHLAAFAGGALSAGGAPSLSLELTVTLSVHRDIQLLQYIIICPKRCQPLFTLSNPAGLCSAKSTPHRNRRW</sequence>
<dbReference type="EMBL" id="VSSQ01010986">
    <property type="protein sequence ID" value="MPM45711.1"/>
    <property type="molecule type" value="Genomic_DNA"/>
</dbReference>